<reference evidence="1 2" key="1">
    <citation type="submission" date="2022-10" db="EMBL/GenBank/DDBJ databases">
        <title>Pararhodobacter sp. nov., isolated from marine algae.</title>
        <authorList>
            <person name="Choi B.J."/>
            <person name="Kim J.M."/>
            <person name="Lee J.K."/>
            <person name="Choi D.G."/>
            <person name="Jeon C.O."/>
        </authorList>
    </citation>
    <scope>NUCLEOTIDE SEQUENCE [LARGE SCALE GENOMIC DNA]</scope>
    <source>
        <strain evidence="1 2">ZQ420</strain>
    </source>
</reference>
<dbReference type="RefSeq" id="WP_264507862.1">
    <property type="nucleotide sequence ID" value="NZ_JAPDFL010000002.1"/>
</dbReference>
<comment type="caution">
    <text evidence="1">The sequence shown here is derived from an EMBL/GenBank/DDBJ whole genome shotgun (WGS) entry which is preliminary data.</text>
</comment>
<gene>
    <name evidence="1" type="ORF">OKW52_22660</name>
</gene>
<dbReference type="EMBL" id="JAPDFL010000002">
    <property type="protein sequence ID" value="MCW1934977.1"/>
    <property type="molecule type" value="Genomic_DNA"/>
</dbReference>
<dbReference type="SUPFAM" id="SSF56529">
    <property type="entry name" value="FAH"/>
    <property type="match status" value="1"/>
</dbReference>
<evidence type="ECO:0000313" key="2">
    <source>
        <dbReference type="Proteomes" id="UP001208938"/>
    </source>
</evidence>
<dbReference type="InterPro" id="IPR036663">
    <property type="entry name" value="Fumarylacetoacetase_C_sf"/>
</dbReference>
<dbReference type="Pfam" id="PF11010">
    <property type="entry name" value="DUF2848"/>
    <property type="match status" value="1"/>
</dbReference>
<dbReference type="Gene3D" id="3.90.850.10">
    <property type="entry name" value="Fumarylacetoacetase-like, C-terminal domain"/>
    <property type="match status" value="1"/>
</dbReference>
<organism evidence="1 2">
    <name type="scientific">Pararhodobacter zhoushanensis</name>
    <dbReference type="NCBI Taxonomy" id="2479545"/>
    <lineage>
        <taxon>Bacteria</taxon>
        <taxon>Pseudomonadati</taxon>
        <taxon>Pseudomonadota</taxon>
        <taxon>Alphaproteobacteria</taxon>
        <taxon>Rhodobacterales</taxon>
        <taxon>Paracoccaceae</taxon>
        <taxon>Pararhodobacter</taxon>
    </lineage>
</organism>
<dbReference type="Proteomes" id="UP001208938">
    <property type="component" value="Unassembled WGS sequence"/>
</dbReference>
<protein>
    <submittedName>
        <fullName evidence="1">DUF2848 domain-containing protein</fullName>
    </submittedName>
</protein>
<name>A0ABT3H588_9RHOB</name>
<accession>A0ABT3H588</accession>
<proteinExistence type="predicted"/>
<sequence length="227" mass="24397">MQLEMTLIDTAKAAPLAVEIDTMVIAGWAGRDAAAMEHHIRELEALGVKRPTATPTFYRVAPNRLTTAAQIECSGPHSSGEAETLIVAHQGRLYVGLGSDHTDRHVETFGVAVSKQICDKPIAETLWPLDEVAGHWDQLILRSWLTTAEGRVLYQEGTVGSLLSPQDLIARYTDGGTLPNGTAMMGGTMPAIGGVRAGQRFDCALIDPVLSRDIKLAYDILELPIAG</sequence>
<keyword evidence="2" id="KW-1185">Reference proteome</keyword>
<evidence type="ECO:0000313" key="1">
    <source>
        <dbReference type="EMBL" id="MCW1934977.1"/>
    </source>
</evidence>
<dbReference type="InterPro" id="IPR021269">
    <property type="entry name" value="DUF2848"/>
</dbReference>